<proteinExistence type="predicted"/>
<evidence type="ECO:0000256" key="5">
    <source>
        <dbReference type="ARBA" id="ARBA00022777"/>
    </source>
</evidence>
<evidence type="ECO:0000256" key="2">
    <source>
        <dbReference type="ARBA" id="ARBA00022679"/>
    </source>
</evidence>
<dbReference type="AlphaFoldDB" id="A0AAW1X1K7"/>
<evidence type="ECO:0000256" key="3">
    <source>
        <dbReference type="ARBA" id="ARBA00022723"/>
    </source>
</evidence>
<evidence type="ECO:0000256" key="1">
    <source>
        <dbReference type="ARBA" id="ARBA00001946"/>
    </source>
</evidence>
<evidence type="ECO:0000256" key="7">
    <source>
        <dbReference type="ARBA" id="ARBA00022842"/>
    </source>
</evidence>
<dbReference type="SUPFAM" id="SSF56059">
    <property type="entry name" value="Glutathione synthetase ATP-binding domain-like"/>
    <property type="match status" value="1"/>
</dbReference>
<keyword evidence="4" id="KW-0547">Nucleotide-binding</keyword>
<dbReference type="GO" id="GO:0016301">
    <property type="term" value="F:kinase activity"/>
    <property type="evidence" value="ECO:0007669"/>
    <property type="project" value="UniProtKB-KW"/>
</dbReference>
<keyword evidence="7" id="KW-0460">Magnesium</keyword>
<evidence type="ECO:0000256" key="6">
    <source>
        <dbReference type="ARBA" id="ARBA00022840"/>
    </source>
</evidence>
<dbReference type="PANTHER" id="PTHR46999">
    <property type="entry name" value="ALPHA-GLUCAN WATER DIKINASE 1, CHLOROPLASTIC-RELATED"/>
    <property type="match status" value="1"/>
</dbReference>
<comment type="cofactor">
    <cofactor evidence="1">
        <name>Mg(2+)</name>
        <dbReference type="ChEBI" id="CHEBI:18420"/>
    </cofactor>
</comment>
<feature type="domain" description="Alpha-glucan water dikinase phosphohistidine-like" evidence="8">
    <location>
        <begin position="286"/>
        <end position="368"/>
    </location>
</feature>
<keyword evidence="2" id="KW-0808">Transferase</keyword>
<comment type="caution">
    <text evidence="9">The sequence shown here is derived from an EMBL/GenBank/DDBJ whole genome shotgun (WGS) entry which is preliminary data.</text>
</comment>
<name>A0AAW1X1K7_RUBAR</name>
<accession>A0AAW1X1K7</accession>
<reference evidence="9 10" key="1">
    <citation type="journal article" date="2023" name="G3 (Bethesda)">
        <title>A chromosome-length genome assembly and annotation of blackberry (Rubus argutus, cv. 'Hillquist').</title>
        <authorList>
            <person name="Bruna T."/>
            <person name="Aryal R."/>
            <person name="Dudchenko O."/>
            <person name="Sargent D.J."/>
            <person name="Mead D."/>
            <person name="Buti M."/>
            <person name="Cavallini A."/>
            <person name="Hytonen T."/>
            <person name="Andres J."/>
            <person name="Pham M."/>
            <person name="Weisz D."/>
            <person name="Mascagni F."/>
            <person name="Usai G."/>
            <person name="Natali L."/>
            <person name="Bassil N."/>
            <person name="Fernandez G.E."/>
            <person name="Lomsadze A."/>
            <person name="Armour M."/>
            <person name="Olukolu B."/>
            <person name="Poorten T."/>
            <person name="Britton C."/>
            <person name="Davik J."/>
            <person name="Ashrafi H."/>
            <person name="Aiden E.L."/>
            <person name="Borodovsky M."/>
            <person name="Worthington M."/>
        </authorList>
    </citation>
    <scope>NUCLEOTIDE SEQUENCE [LARGE SCALE GENOMIC DNA]</scope>
    <source>
        <strain evidence="9">PI 553951</strain>
    </source>
</reference>
<organism evidence="9 10">
    <name type="scientific">Rubus argutus</name>
    <name type="common">Southern blackberry</name>
    <dbReference type="NCBI Taxonomy" id="59490"/>
    <lineage>
        <taxon>Eukaryota</taxon>
        <taxon>Viridiplantae</taxon>
        <taxon>Streptophyta</taxon>
        <taxon>Embryophyta</taxon>
        <taxon>Tracheophyta</taxon>
        <taxon>Spermatophyta</taxon>
        <taxon>Magnoliopsida</taxon>
        <taxon>eudicotyledons</taxon>
        <taxon>Gunneridae</taxon>
        <taxon>Pentapetalae</taxon>
        <taxon>rosids</taxon>
        <taxon>fabids</taxon>
        <taxon>Rosales</taxon>
        <taxon>Rosaceae</taxon>
        <taxon>Rosoideae</taxon>
        <taxon>Rosoideae incertae sedis</taxon>
        <taxon>Rubus</taxon>
    </lineage>
</organism>
<dbReference type="InterPro" id="IPR054481">
    <property type="entry name" value="GWD1_pHisD"/>
</dbReference>
<dbReference type="Pfam" id="PF22973">
    <property type="entry name" value="GWD1_pHisD"/>
    <property type="match status" value="1"/>
</dbReference>
<dbReference type="Gene3D" id="3.30.470.20">
    <property type="entry name" value="ATP-grasp fold, B domain"/>
    <property type="match status" value="1"/>
</dbReference>
<keyword evidence="3" id="KW-0479">Metal-binding</keyword>
<dbReference type="EMBL" id="JBEDUW010000005">
    <property type="protein sequence ID" value="KAK9930171.1"/>
    <property type="molecule type" value="Genomic_DNA"/>
</dbReference>
<sequence length="653" mass="73271">MTARHRKLHNNSSPDDVIICEALLNYIKSGFRIDVYWKTLNTNGLTKEKLASYDRPIVSEPHFRADTKEGLIHDLTAYLKTLKAVHSSADLESAIEVLVPSNRGHDFTSTVCDLSPRLQEYLNFVKAHHGDEDIVPLRERLLESRIELRPGLTNLHFSNPPEIMFFISLVLKNLCLSTVNNEDLIYCTKDWYRICELYKPNHGQWALQSKAILDRLQLALADRSKCYQKKIQPSAKYLGNLLGVQKSAIDTFSEEQIRAGSETILSTLINRFDPILRKAANLGSWQVISPPTILIATRVTGEEEIPDGVVAVLTPDTPDVSIRARNNKVCFATCFDPNILRDLRLKEGRPMPIQVKSTNIIISDSSSSPLYAISVEEFTSEMVGAKSCNMKLLRGRVPAWIKIPMSVAIPFRAFEKVLLQDVNKDIASKVSSFYKCIKSGDLSKLQAIQETILQMNAPFSLTHELKNTMKSSRIPWPGDEGDDKWNQAWRAIKKVWASKWNERAFISWNTAEIYTEIVKGLGETLVGAYPGRAMSFITQKSNLNSPIVNGYPSKSIGLYSKQSIIFRSDSNAEDLEGYAGAGLYDSVIMDKEEKIVLDYSSDRVVIDTAFQVSLLSRIAEAGKTIEGLYGCPQDIEGVVKDGLIYVVQSRPQI</sequence>
<dbReference type="GO" id="GO:0046872">
    <property type="term" value="F:metal ion binding"/>
    <property type="evidence" value="ECO:0007669"/>
    <property type="project" value="UniProtKB-KW"/>
</dbReference>
<keyword evidence="10" id="KW-1185">Reference proteome</keyword>
<evidence type="ECO:0000259" key="8">
    <source>
        <dbReference type="Pfam" id="PF22973"/>
    </source>
</evidence>
<keyword evidence="5" id="KW-0418">Kinase</keyword>
<gene>
    <name evidence="9" type="ORF">M0R45_027221</name>
</gene>
<evidence type="ECO:0000313" key="10">
    <source>
        <dbReference type="Proteomes" id="UP001457282"/>
    </source>
</evidence>
<dbReference type="GO" id="GO:0005524">
    <property type="term" value="F:ATP binding"/>
    <property type="evidence" value="ECO:0007669"/>
    <property type="project" value="UniProtKB-KW"/>
</dbReference>
<evidence type="ECO:0000313" key="9">
    <source>
        <dbReference type="EMBL" id="KAK9930171.1"/>
    </source>
</evidence>
<protein>
    <recommendedName>
        <fullName evidence="8">Alpha-glucan water dikinase phosphohistidine-like domain-containing protein</fullName>
    </recommendedName>
</protein>
<evidence type="ECO:0000256" key="4">
    <source>
        <dbReference type="ARBA" id="ARBA00022741"/>
    </source>
</evidence>
<keyword evidence="6" id="KW-0067">ATP-binding</keyword>
<dbReference type="Proteomes" id="UP001457282">
    <property type="component" value="Unassembled WGS sequence"/>
</dbReference>
<dbReference type="PANTHER" id="PTHR46999:SF4">
    <property type="entry name" value="ALPHA-GLUCAN WATER DIKINASE 2"/>
    <property type="match status" value="1"/>
</dbReference>